<dbReference type="AlphaFoldDB" id="A0A0P7Y1E6"/>
<dbReference type="Proteomes" id="UP000050497">
    <property type="component" value="Unassembled WGS sequence"/>
</dbReference>
<keyword evidence="4 7" id="KW-1133">Transmembrane helix</keyword>
<feature type="transmembrane region" description="Helical" evidence="7">
    <location>
        <begin position="421"/>
        <end position="442"/>
    </location>
</feature>
<feature type="transmembrane region" description="Helical" evidence="7">
    <location>
        <begin position="390"/>
        <end position="409"/>
    </location>
</feature>
<feature type="transmembrane region" description="Helical" evidence="7">
    <location>
        <begin position="212"/>
        <end position="231"/>
    </location>
</feature>
<feature type="transmembrane region" description="Helical" evidence="7">
    <location>
        <begin position="130"/>
        <end position="152"/>
    </location>
</feature>
<evidence type="ECO:0000313" key="9">
    <source>
        <dbReference type="EMBL" id="KPQ10150.1"/>
    </source>
</evidence>
<comment type="subcellular location">
    <subcellularLocation>
        <location evidence="1">Endomembrane system</location>
        <topology evidence="1">Multi-pass membrane protein</topology>
    </subcellularLocation>
</comment>
<dbReference type="PANTHER" id="PTHR23519:SF1">
    <property type="entry name" value="AUTOPHAGY-RELATED PROTEIN 22"/>
    <property type="match status" value="1"/>
</dbReference>
<evidence type="ECO:0000256" key="6">
    <source>
        <dbReference type="SAM" id="MobiDB-lite"/>
    </source>
</evidence>
<feature type="domain" description="Major facilitator superfamily (MFS) profile" evidence="8">
    <location>
        <begin position="1"/>
        <end position="444"/>
    </location>
</feature>
<evidence type="ECO:0000313" key="10">
    <source>
        <dbReference type="EMBL" id="SCC79197.1"/>
    </source>
</evidence>
<comment type="caution">
    <text evidence="9">The sequence shown here is derived from an EMBL/GenBank/DDBJ whole genome shotgun (WGS) entry which is preliminary data.</text>
</comment>
<feature type="transmembrane region" description="Helical" evidence="7">
    <location>
        <begin position="331"/>
        <end position="350"/>
    </location>
</feature>
<protein>
    <submittedName>
        <fullName evidence="10">MFS transporter, UMF1 family</fullName>
    </submittedName>
    <submittedName>
        <fullName evidence="9">UMF1 family major facilitator</fullName>
    </submittedName>
</protein>
<sequence>MAQSPGASIQDPAEQDAAPPQAPDPERGRRRLGLAAWCLYDWANSAFNTVIGTFIFSVYFARGIYGDETAGAALWGYALGAAGLTVAILSPILGSIADRGGRRKPWLFSFMMITVIATALLYFARPDASFVVYALALMIIASIAFELGTVFYNSMLPTIAPPHMTGRISGWGWGMGYMGGLGALALCLVLLVQAEEPFFGLVGTDDAQNVRATVLVVAAWFFLFSLPLFFLTPDTKASPAPWREHVSRGLAVLWNTLKQIRHQGHLVRFLIASALYRDGLSTLFAVGGLYAAGTFGMSFDQILIFAIGLNVTAGLGAASFAFVDDRIGPKATILIALAGLIGLGVTILMVDDITTFIVLALGLGIFVGPAQAAGRSMMARLTPQAMESEMFGLYALAGKSISFLGPVLYATATTLFDSQRAGMATIVLVWTAGALLLATVPAPKGPRPEAPKAVVTGVANGG</sequence>
<reference evidence="9 11" key="1">
    <citation type="submission" date="2015-09" db="EMBL/GenBank/DDBJ databases">
        <title>Identification and resolution of microdiversity through metagenomic sequencing of parallel consortia.</title>
        <authorList>
            <person name="Nelson W.C."/>
            <person name="Romine M.F."/>
            <person name="Lindemann S.R."/>
        </authorList>
    </citation>
    <scope>NUCLEOTIDE SEQUENCE [LARGE SCALE GENOMIC DNA]</scope>
    <source>
        <strain evidence="9">HL-109</strain>
    </source>
</reference>
<name>A0A0P7Y1E6_9HYPH</name>
<organism evidence="9 11">
    <name type="scientific">Saliniramus fredricksonii</name>
    <dbReference type="NCBI Taxonomy" id="1653334"/>
    <lineage>
        <taxon>Bacteria</taxon>
        <taxon>Pseudomonadati</taxon>
        <taxon>Pseudomonadota</taxon>
        <taxon>Alphaproteobacteria</taxon>
        <taxon>Hyphomicrobiales</taxon>
        <taxon>Salinarimonadaceae</taxon>
        <taxon>Saliniramus</taxon>
    </lineage>
</organism>
<feature type="transmembrane region" description="Helical" evidence="7">
    <location>
        <begin position="72"/>
        <end position="94"/>
    </location>
</feature>
<dbReference type="STRING" id="1653334.GA0071312_0736"/>
<dbReference type="InterPro" id="IPR024671">
    <property type="entry name" value="Atg22-like"/>
</dbReference>
<dbReference type="PANTHER" id="PTHR23519">
    <property type="entry name" value="AUTOPHAGY-RELATED PROTEIN 22"/>
    <property type="match status" value="1"/>
</dbReference>
<evidence type="ECO:0000313" key="12">
    <source>
        <dbReference type="Proteomes" id="UP000182800"/>
    </source>
</evidence>
<keyword evidence="5 7" id="KW-0472">Membrane</keyword>
<evidence type="ECO:0000313" key="11">
    <source>
        <dbReference type="Proteomes" id="UP000050497"/>
    </source>
</evidence>
<proteinExistence type="predicted"/>
<evidence type="ECO:0000256" key="7">
    <source>
        <dbReference type="SAM" id="Phobius"/>
    </source>
</evidence>
<feature type="transmembrane region" description="Helical" evidence="7">
    <location>
        <begin position="37"/>
        <end position="60"/>
    </location>
</feature>
<evidence type="ECO:0000256" key="3">
    <source>
        <dbReference type="ARBA" id="ARBA00022692"/>
    </source>
</evidence>
<evidence type="ECO:0000259" key="8">
    <source>
        <dbReference type="PROSITE" id="PS50850"/>
    </source>
</evidence>
<dbReference type="InterPro" id="IPR050495">
    <property type="entry name" value="ATG22/LtaA_families"/>
</dbReference>
<dbReference type="EMBL" id="FMBM01000001">
    <property type="protein sequence ID" value="SCC79197.1"/>
    <property type="molecule type" value="Genomic_DNA"/>
</dbReference>
<evidence type="ECO:0000256" key="2">
    <source>
        <dbReference type="ARBA" id="ARBA00022448"/>
    </source>
</evidence>
<dbReference type="InterPro" id="IPR036259">
    <property type="entry name" value="MFS_trans_sf"/>
</dbReference>
<reference evidence="10 12" key="2">
    <citation type="submission" date="2016-08" db="EMBL/GenBank/DDBJ databases">
        <authorList>
            <person name="Varghese N."/>
            <person name="Submissions Spin"/>
        </authorList>
    </citation>
    <scope>NUCLEOTIDE SEQUENCE [LARGE SCALE GENOMIC DNA]</scope>
    <source>
        <strain evidence="10 12">HL-109</strain>
    </source>
</reference>
<dbReference type="Gene3D" id="1.20.1250.20">
    <property type="entry name" value="MFS general substrate transporter like domains"/>
    <property type="match status" value="1"/>
</dbReference>
<dbReference type="SUPFAM" id="SSF103473">
    <property type="entry name" value="MFS general substrate transporter"/>
    <property type="match status" value="1"/>
</dbReference>
<evidence type="ECO:0000256" key="4">
    <source>
        <dbReference type="ARBA" id="ARBA00022989"/>
    </source>
</evidence>
<dbReference type="GO" id="GO:0022857">
    <property type="term" value="F:transmembrane transporter activity"/>
    <property type="evidence" value="ECO:0007669"/>
    <property type="project" value="InterPro"/>
</dbReference>
<dbReference type="Proteomes" id="UP000182800">
    <property type="component" value="Unassembled WGS sequence"/>
</dbReference>
<feature type="transmembrane region" description="Helical" evidence="7">
    <location>
        <begin position="356"/>
        <end position="378"/>
    </location>
</feature>
<keyword evidence="3 7" id="KW-0812">Transmembrane</keyword>
<evidence type="ECO:0000256" key="1">
    <source>
        <dbReference type="ARBA" id="ARBA00004127"/>
    </source>
</evidence>
<dbReference type="RefSeq" id="WP_238947082.1">
    <property type="nucleotide sequence ID" value="NZ_FMBM01000001.1"/>
</dbReference>
<accession>A0A0P7Y1E6</accession>
<dbReference type="Pfam" id="PF11700">
    <property type="entry name" value="ATG22"/>
    <property type="match status" value="1"/>
</dbReference>
<dbReference type="GO" id="GO:0012505">
    <property type="term" value="C:endomembrane system"/>
    <property type="evidence" value="ECO:0007669"/>
    <property type="project" value="UniProtKB-SubCell"/>
</dbReference>
<dbReference type="EMBL" id="LJSX01000018">
    <property type="protein sequence ID" value="KPQ10150.1"/>
    <property type="molecule type" value="Genomic_DNA"/>
</dbReference>
<feature type="transmembrane region" description="Helical" evidence="7">
    <location>
        <begin position="266"/>
        <end position="290"/>
    </location>
</feature>
<feature type="transmembrane region" description="Helical" evidence="7">
    <location>
        <begin position="302"/>
        <end position="324"/>
    </location>
</feature>
<dbReference type="PATRIC" id="fig|1653334.4.peg.369"/>
<dbReference type="InterPro" id="IPR020846">
    <property type="entry name" value="MFS_dom"/>
</dbReference>
<keyword evidence="2" id="KW-0813">Transport</keyword>
<keyword evidence="12" id="KW-1185">Reference proteome</keyword>
<feature type="transmembrane region" description="Helical" evidence="7">
    <location>
        <begin position="173"/>
        <end position="192"/>
    </location>
</feature>
<feature type="region of interest" description="Disordered" evidence="6">
    <location>
        <begin position="1"/>
        <end position="27"/>
    </location>
</feature>
<dbReference type="PROSITE" id="PS50850">
    <property type="entry name" value="MFS"/>
    <property type="match status" value="1"/>
</dbReference>
<evidence type="ECO:0000256" key="5">
    <source>
        <dbReference type="ARBA" id="ARBA00023136"/>
    </source>
</evidence>
<feature type="transmembrane region" description="Helical" evidence="7">
    <location>
        <begin position="106"/>
        <end position="124"/>
    </location>
</feature>
<feature type="compositionally biased region" description="Low complexity" evidence="6">
    <location>
        <begin position="10"/>
        <end position="19"/>
    </location>
</feature>
<gene>
    <name evidence="10" type="ORF">GA0071312_0736</name>
    <name evidence="9" type="ORF">HLUCCO17_11955</name>
</gene>